<feature type="domain" description="FAD dependent oxidoreductase" evidence="2">
    <location>
        <begin position="81"/>
        <end position="433"/>
    </location>
</feature>
<dbReference type="PANTHER" id="PTHR13847">
    <property type="entry name" value="SARCOSINE DEHYDROGENASE-RELATED"/>
    <property type="match status" value="1"/>
</dbReference>
<evidence type="ECO:0000259" key="2">
    <source>
        <dbReference type="Pfam" id="PF01266"/>
    </source>
</evidence>
<dbReference type="Proteomes" id="UP000634139">
    <property type="component" value="Unassembled WGS sequence"/>
</dbReference>
<evidence type="ECO:0000313" key="3">
    <source>
        <dbReference type="EMBL" id="GGZ97001.1"/>
    </source>
</evidence>
<dbReference type="PROSITE" id="PS51318">
    <property type="entry name" value="TAT"/>
    <property type="match status" value="1"/>
</dbReference>
<name>A0A918RFL3_9SPHN</name>
<protein>
    <submittedName>
        <fullName evidence="3">FAD-dependent oxidoreductase</fullName>
    </submittedName>
</protein>
<dbReference type="Gene3D" id="3.50.50.60">
    <property type="entry name" value="FAD/NAD(P)-binding domain"/>
    <property type="match status" value="1"/>
</dbReference>
<dbReference type="Gene3D" id="3.30.9.10">
    <property type="entry name" value="D-Amino Acid Oxidase, subunit A, domain 2"/>
    <property type="match status" value="1"/>
</dbReference>
<dbReference type="Pfam" id="PF01266">
    <property type="entry name" value="DAO"/>
    <property type="match status" value="1"/>
</dbReference>
<keyword evidence="1" id="KW-0560">Oxidoreductase</keyword>
<reference evidence="3" key="1">
    <citation type="journal article" date="2014" name="Int. J. Syst. Evol. Microbiol.">
        <title>Complete genome sequence of Corynebacterium casei LMG S-19264T (=DSM 44701T), isolated from a smear-ripened cheese.</title>
        <authorList>
            <consortium name="US DOE Joint Genome Institute (JGI-PGF)"/>
            <person name="Walter F."/>
            <person name="Albersmeier A."/>
            <person name="Kalinowski J."/>
            <person name="Ruckert C."/>
        </authorList>
    </citation>
    <scope>NUCLEOTIDE SEQUENCE</scope>
    <source>
        <strain evidence="3">KCTC 32422</strain>
    </source>
</reference>
<dbReference type="InterPro" id="IPR006311">
    <property type="entry name" value="TAT_signal"/>
</dbReference>
<accession>A0A918RFL3</accession>
<evidence type="ECO:0000256" key="1">
    <source>
        <dbReference type="ARBA" id="ARBA00023002"/>
    </source>
</evidence>
<dbReference type="SUPFAM" id="SSF51905">
    <property type="entry name" value="FAD/NAD(P)-binding domain"/>
    <property type="match status" value="1"/>
</dbReference>
<dbReference type="GO" id="GO:0005737">
    <property type="term" value="C:cytoplasm"/>
    <property type="evidence" value="ECO:0007669"/>
    <property type="project" value="TreeGrafter"/>
</dbReference>
<dbReference type="GO" id="GO:0016491">
    <property type="term" value="F:oxidoreductase activity"/>
    <property type="evidence" value="ECO:0007669"/>
    <property type="project" value="UniProtKB-KW"/>
</dbReference>
<evidence type="ECO:0000313" key="4">
    <source>
        <dbReference type="Proteomes" id="UP000634139"/>
    </source>
</evidence>
<sequence>MAQAKLRRRALLTGGAVTLGAGLLGARWWKGYPDLLTADAAAQNEADLFERGLIAVERSGWTRPPAVIPAYPELTGDLTTDVLVIGAGLAGSSLALHLAEAGVAVTVLEARQPGWGASGRNAGHVLPTLRDPGVFASFPDRGKTFLEAFRAHHTLPYDLQARHGFAADAVRSGYLNVAADADGIRTFRAQTAWMEQQGLLSVVEIGGEDLHRATGSKAWDRALNYIDGGRVNPYRLTNGMAATAARLGARIYGQSPALAIAGNGGRWTVRTAKGSVTADRVVFCTNAYPGGIVPEFTAAFYPLTAYALTTEPLPDDARAAIMPGGQTLAQVPIDLNPLVRDEQDRLILSSIPTVSSPADARWHFANQLDWLHRTWPETRGMKIELQAYWTGRVAMRDRQFPGVFELQPGLFGLMYFNAWGNVMAPLMGKLLAEGLAADRLDTLPFPIEKPLAVSNPGKMDRIIRHVMIPAARTGQRIGLL</sequence>
<dbReference type="InterPro" id="IPR036188">
    <property type="entry name" value="FAD/NAD-bd_sf"/>
</dbReference>
<proteinExistence type="predicted"/>
<dbReference type="EMBL" id="BMZD01000003">
    <property type="protein sequence ID" value="GGZ97001.1"/>
    <property type="molecule type" value="Genomic_DNA"/>
</dbReference>
<dbReference type="RefSeq" id="WP_189540467.1">
    <property type="nucleotide sequence ID" value="NZ_BMZD01000003.1"/>
</dbReference>
<gene>
    <name evidence="3" type="ORF">GCM10011617_17020</name>
</gene>
<dbReference type="InterPro" id="IPR006076">
    <property type="entry name" value="FAD-dep_OxRdtase"/>
</dbReference>
<comment type="caution">
    <text evidence="3">The sequence shown here is derived from an EMBL/GenBank/DDBJ whole genome shotgun (WGS) entry which is preliminary data.</text>
</comment>
<keyword evidence="4" id="KW-1185">Reference proteome</keyword>
<dbReference type="PANTHER" id="PTHR13847:SF281">
    <property type="entry name" value="FAD DEPENDENT OXIDOREDUCTASE DOMAIN-CONTAINING PROTEIN"/>
    <property type="match status" value="1"/>
</dbReference>
<organism evidence="3 4">
    <name type="scientific">Novosphingobium arvoryzae</name>
    <dbReference type="NCBI Taxonomy" id="1256514"/>
    <lineage>
        <taxon>Bacteria</taxon>
        <taxon>Pseudomonadati</taxon>
        <taxon>Pseudomonadota</taxon>
        <taxon>Alphaproteobacteria</taxon>
        <taxon>Sphingomonadales</taxon>
        <taxon>Sphingomonadaceae</taxon>
        <taxon>Novosphingobium</taxon>
    </lineage>
</organism>
<reference evidence="3" key="2">
    <citation type="submission" date="2020-09" db="EMBL/GenBank/DDBJ databases">
        <authorList>
            <person name="Sun Q."/>
            <person name="Kim S."/>
        </authorList>
    </citation>
    <scope>NUCLEOTIDE SEQUENCE</scope>
    <source>
        <strain evidence="3">KCTC 32422</strain>
    </source>
</reference>
<dbReference type="AlphaFoldDB" id="A0A918RFL3"/>